<feature type="chain" id="PRO_5022117227" evidence="2">
    <location>
        <begin position="23"/>
        <end position="94"/>
    </location>
</feature>
<evidence type="ECO:0000256" key="2">
    <source>
        <dbReference type="SAM" id="SignalP"/>
    </source>
</evidence>
<organism evidence="4 5">
    <name type="scientific">Bradyrhizobium stylosanthis</name>
    <dbReference type="NCBI Taxonomy" id="1803665"/>
    <lineage>
        <taxon>Bacteria</taxon>
        <taxon>Pseudomonadati</taxon>
        <taxon>Pseudomonadota</taxon>
        <taxon>Alphaproteobacteria</taxon>
        <taxon>Hyphomicrobiales</taxon>
        <taxon>Nitrobacteraceae</taxon>
        <taxon>Bradyrhizobium</taxon>
    </lineage>
</organism>
<keyword evidence="5" id="KW-1185">Reference proteome</keyword>
<dbReference type="InterPro" id="IPR012910">
    <property type="entry name" value="Plug_dom"/>
</dbReference>
<gene>
    <name evidence="4" type="ORF">FBZ96_1031044</name>
</gene>
<accession>A0A560DYS5</accession>
<comment type="caution">
    <text evidence="4">The sequence shown here is derived from an EMBL/GenBank/DDBJ whole genome shotgun (WGS) entry which is preliminary data.</text>
</comment>
<dbReference type="SUPFAM" id="SSF56935">
    <property type="entry name" value="Porins"/>
    <property type="match status" value="1"/>
</dbReference>
<dbReference type="Proteomes" id="UP000319949">
    <property type="component" value="Unassembled WGS sequence"/>
</dbReference>
<dbReference type="AlphaFoldDB" id="A0A560DYS5"/>
<evidence type="ECO:0000313" key="5">
    <source>
        <dbReference type="Proteomes" id="UP000319949"/>
    </source>
</evidence>
<name>A0A560DYS5_9BRAD</name>
<reference evidence="4 5" key="1">
    <citation type="submission" date="2019-06" db="EMBL/GenBank/DDBJ databases">
        <title>Genomic Encyclopedia of Type Strains, Phase IV (KMG-V): Genome sequencing to study the core and pangenomes of soil and plant-associated prokaryotes.</title>
        <authorList>
            <person name="Whitman W."/>
        </authorList>
    </citation>
    <scope>NUCLEOTIDE SEQUENCE [LARGE SCALE GENOMIC DNA]</scope>
    <source>
        <strain evidence="4 5">BR 510</strain>
    </source>
</reference>
<feature type="domain" description="TonB-dependent receptor plug" evidence="3">
    <location>
        <begin position="58"/>
        <end position="92"/>
    </location>
</feature>
<feature type="region of interest" description="Disordered" evidence="1">
    <location>
        <begin position="25"/>
        <end position="62"/>
    </location>
</feature>
<evidence type="ECO:0000256" key="1">
    <source>
        <dbReference type="SAM" id="MobiDB-lite"/>
    </source>
</evidence>
<dbReference type="STRING" id="1803665.GCA_001641335_04659"/>
<dbReference type="EMBL" id="VITK01000003">
    <property type="protein sequence ID" value="TWB02262.1"/>
    <property type="molecule type" value="Genomic_DNA"/>
</dbReference>
<keyword evidence="4" id="KW-0675">Receptor</keyword>
<dbReference type="Gene3D" id="2.170.130.10">
    <property type="entry name" value="TonB-dependent receptor, plug domain"/>
    <property type="match status" value="1"/>
</dbReference>
<dbReference type="Pfam" id="PF07715">
    <property type="entry name" value="Plug"/>
    <property type="match status" value="1"/>
</dbReference>
<sequence length="94" mass="9902">MPATSFRLIVIAALCIPQGAFAASGKRPHHAHATAPATASATPYRADRLSSSRGETILDTPGQTTVLTRQVLDDMNARSLRDAMRSTAGVTIGR</sequence>
<dbReference type="InterPro" id="IPR037066">
    <property type="entry name" value="Plug_dom_sf"/>
</dbReference>
<proteinExistence type="predicted"/>
<feature type="compositionally biased region" description="Low complexity" evidence="1">
    <location>
        <begin position="33"/>
        <end position="43"/>
    </location>
</feature>
<evidence type="ECO:0000313" key="4">
    <source>
        <dbReference type="EMBL" id="TWB02262.1"/>
    </source>
</evidence>
<dbReference type="RefSeq" id="WP_186467419.1">
    <property type="nucleotide sequence ID" value="NZ_VITK01000003.1"/>
</dbReference>
<keyword evidence="2" id="KW-0732">Signal</keyword>
<feature type="signal peptide" evidence="2">
    <location>
        <begin position="1"/>
        <end position="22"/>
    </location>
</feature>
<evidence type="ECO:0000259" key="3">
    <source>
        <dbReference type="Pfam" id="PF07715"/>
    </source>
</evidence>
<protein>
    <submittedName>
        <fullName evidence="4">TonB-dependent receptor-like protein</fullName>
    </submittedName>
</protein>